<dbReference type="InterPro" id="IPR014208">
    <property type="entry name" value="Spore_III_D"/>
</dbReference>
<dbReference type="Proteomes" id="UP000283295">
    <property type="component" value="Unassembled WGS sequence"/>
</dbReference>
<dbReference type="GeneID" id="92831023"/>
<protein>
    <submittedName>
        <fullName evidence="1">Sporulation transcriptional regulator SpoIIID</fullName>
    </submittedName>
</protein>
<dbReference type="EMBL" id="QRVK01000001">
    <property type="protein sequence ID" value="RGS44312.1"/>
    <property type="molecule type" value="Genomic_DNA"/>
</dbReference>
<gene>
    <name evidence="1" type="primary">spoIIID</name>
    <name evidence="1" type="ORF">DWX94_00500</name>
</gene>
<accession>A0A412IW15</accession>
<dbReference type="Pfam" id="PF12116">
    <property type="entry name" value="SpoIIID"/>
    <property type="match status" value="1"/>
</dbReference>
<comment type="caution">
    <text evidence="1">The sequence shown here is derived from an EMBL/GenBank/DDBJ whole genome shotgun (WGS) entry which is preliminary data.</text>
</comment>
<dbReference type="NCBIfam" id="TIGR02844">
    <property type="entry name" value="spore_III_D"/>
    <property type="match status" value="1"/>
</dbReference>
<dbReference type="AlphaFoldDB" id="A0A412IW15"/>
<organism evidence="1 2">
    <name type="scientific">Coprococcus eutactus</name>
    <dbReference type="NCBI Taxonomy" id="33043"/>
    <lineage>
        <taxon>Bacteria</taxon>
        <taxon>Bacillati</taxon>
        <taxon>Bacillota</taxon>
        <taxon>Clostridia</taxon>
        <taxon>Lachnospirales</taxon>
        <taxon>Lachnospiraceae</taxon>
        <taxon>Coprococcus</taxon>
    </lineage>
</organism>
<name>A0A412IW15_9FIRM</name>
<dbReference type="OrthoDB" id="1682956at2"/>
<sequence length="98" mass="11396">MKGYIEERAVEAANYIIDTRATVRQTADRMGISKSTVHKDITERLIRIRPMLAAQARVVLDANKAERHIRGGLATREKYLHEHEVEEQRRNKQMITKI</sequence>
<evidence type="ECO:0000313" key="1">
    <source>
        <dbReference type="EMBL" id="RGS44312.1"/>
    </source>
</evidence>
<evidence type="ECO:0000313" key="2">
    <source>
        <dbReference type="Proteomes" id="UP000283295"/>
    </source>
</evidence>
<dbReference type="RefSeq" id="WP_004852181.1">
    <property type="nucleotide sequence ID" value="NZ_CABIWG010000003.1"/>
</dbReference>
<reference evidence="1 2" key="1">
    <citation type="submission" date="2018-08" db="EMBL/GenBank/DDBJ databases">
        <title>A genome reference for cultivated species of the human gut microbiota.</title>
        <authorList>
            <person name="Zou Y."/>
            <person name="Xue W."/>
            <person name="Luo G."/>
        </authorList>
    </citation>
    <scope>NUCLEOTIDE SEQUENCE [LARGE SCALE GENOMIC DNA]</scope>
    <source>
        <strain evidence="1 2">AF22-21</strain>
    </source>
</reference>
<proteinExistence type="predicted"/>